<comment type="caution">
    <text evidence="2">The sequence shown here is derived from an EMBL/GenBank/DDBJ whole genome shotgun (WGS) entry which is preliminary data.</text>
</comment>
<reference evidence="2 3" key="1">
    <citation type="submission" date="2024-05" db="EMBL/GenBank/DDBJ databases">
        <title>De novo assembly of an allotetraploid wild potato.</title>
        <authorList>
            <person name="Hosaka A.J."/>
        </authorList>
    </citation>
    <scope>NUCLEOTIDE SEQUENCE [LARGE SCALE GENOMIC DNA]</scope>
    <source>
        <tissue evidence="2">Young leaves</tissue>
    </source>
</reference>
<organism evidence="2 3">
    <name type="scientific">Solanum stoloniferum</name>
    <dbReference type="NCBI Taxonomy" id="62892"/>
    <lineage>
        <taxon>Eukaryota</taxon>
        <taxon>Viridiplantae</taxon>
        <taxon>Streptophyta</taxon>
        <taxon>Embryophyta</taxon>
        <taxon>Tracheophyta</taxon>
        <taxon>Spermatophyta</taxon>
        <taxon>Magnoliopsida</taxon>
        <taxon>eudicotyledons</taxon>
        <taxon>Gunneridae</taxon>
        <taxon>Pentapetalae</taxon>
        <taxon>asterids</taxon>
        <taxon>lamiids</taxon>
        <taxon>Solanales</taxon>
        <taxon>Solanaceae</taxon>
        <taxon>Solanoideae</taxon>
        <taxon>Solaneae</taxon>
        <taxon>Solanum</taxon>
    </lineage>
</organism>
<keyword evidence="3" id="KW-1185">Reference proteome</keyword>
<dbReference type="Proteomes" id="UP001627284">
    <property type="component" value="Unassembled WGS sequence"/>
</dbReference>
<sequence length="147" mass="16163">MTSLHGTTSHKNLNLVHPNFELDQHLSMNSQFSTLTLPLKLVRCSMLSGKKFQEFHLSIATLAQFPLSMIKEHTLSSMRHLEWKRFSLTTYIGTVNSHFLGQASSIGAFLIKPLGTTTSFPSHGSCSSSSSPSKSSFSWVSSSQPSS</sequence>
<dbReference type="EMBL" id="JBJKTR010000007">
    <property type="protein sequence ID" value="KAL3363209.1"/>
    <property type="molecule type" value="Genomic_DNA"/>
</dbReference>
<evidence type="ECO:0000313" key="2">
    <source>
        <dbReference type="EMBL" id="KAL3363209.1"/>
    </source>
</evidence>
<dbReference type="AlphaFoldDB" id="A0ABD2U340"/>
<feature type="region of interest" description="Disordered" evidence="1">
    <location>
        <begin position="125"/>
        <end position="147"/>
    </location>
</feature>
<name>A0ABD2U340_9SOLN</name>
<accession>A0ABD2U340</accession>
<proteinExistence type="predicted"/>
<evidence type="ECO:0000313" key="3">
    <source>
        <dbReference type="Proteomes" id="UP001627284"/>
    </source>
</evidence>
<gene>
    <name evidence="2" type="ORF">AABB24_012483</name>
</gene>
<evidence type="ECO:0000256" key="1">
    <source>
        <dbReference type="SAM" id="MobiDB-lite"/>
    </source>
</evidence>
<protein>
    <submittedName>
        <fullName evidence="2">Uncharacterized protein</fullName>
    </submittedName>
</protein>